<feature type="transmembrane region" description="Helical" evidence="1">
    <location>
        <begin position="58"/>
        <end position="76"/>
    </location>
</feature>
<keyword evidence="1" id="KW-0812">Transmembrane</keyword>
<gene>
    <name evidence="3" type="ORF">OCK74_21615</name>
</gene>
<dbReference type="Proteomes" id="UP001155483">
    <property type="component" value="Unassembled WGS sequence"/>
</dbReference>
<keyword evidence="2" id="KW-0732">Signal</keyword>
<dbReference type="EMBL" id="JAOTIF010000023">
    <property type="protein sequence ID" value="MCU7551734.1"/>
    <property type="molecule type" value="Genomic_DNA"/>
</dbReference>
<keyword evidence="4" id="KW-1185">Reference proteome</keyword>
<feature type="transmembrane region" description="Helical" evidence="1">
    <location>
        <begin position="88"/>
        <end position="107"/>
    </location>
</feature>
<organism evidence="3 4">
    <name type="scientific">Paraflavisolibacter caeni</name>
    <dbReference type="NCBI Taxonomy" id="2982496"/>
    <lineage>
        <taxon>Bacteria</taxon>
        <taxon>Pseudomonadati</taxon>
        <taxon>Bacteroidota</taxon>
        <taxon>Chitinophagia</taxon>
        <taxon>Chitinophagales</taxon>
        <taxon>Chitinophagaceae</taxon>
        <taxon>Paraflavisolibacter</taxon>
    </lineage>
</organism>
<dbReference type="AlphaFoldDB" id="A0A9X2XY54"/>
<proteinExistence type="predicted"/>
<accession>A0A9X2XY54</accession>
<evidence type="ECO:0000313" key="4">
    <source>
        <dbReference type="Proteomes" id="UP001155483"/>
    </source>
</evidence>
<dbReference type="RefSeq" id="WP_279299172.1">
    <property type="nucleotide sequence ID" value="NZ_JAOTIF010000023.1"/>
</dbReference>
<dbReference type="InterPro" id="IPR046487">
    <property type="entry name" value="DUF6580"/>
</dbReference>
<feature type="chain" id="PRO_5040881451" evidence="2">
    <location>
        <begin position="29"/>
        <end position="198"/>
    </location>
</feature>
<keyword evidence="1" id="KW-0472">Membrane</keyword>
<evidence type="ECO:0000313" key="3">
    <source>
        <dbReference type="EMBL" id="MCU7551734.1"/>
    </source>
</evidence>
<evidence type="ECO:0000256" key="2">
    <source>
        <dbReference type="SAM" id="SignalP"/>
    </source>
</evidence>
<feature type="signal peptide" evidence="2">
    <location>
        <begin position="1"/>
        <end position="28"/>
    </location>
</feature>
<feature type="transmembrane region" description="Helical" evidence="1">
    <location>
        <begin position="168"/>
        <end position="186"/>
    </location>
</feature>
<reference evidence="3" key="1">
    <citation type="submission" date="2022-09" db="EMBL/GenBank/DDBJ databases">
        <authorList>
            <person name="Yuan C."/>
            <person name="Ke Z."/>
        </authorList>
    </citation>
    <scope>NUCLEOTIDE SEQUENCE</scope>
    <source>
        <strain evidence="3">LB-8</strain>
    </source>
</reference>
<comment type="caution">
    <text evidence="3">The sequence shown here is derived from an EMBL/GenBank/DDBJ whole genome shotgun (WGS) entry which is preliminary data.</text>
</comment>
<feature type="transmembrane region" description="Helical" evidence="1">
    <location>
        <begin position="114"/>
        <end position="135"/>
    </location>
</feature>
<evidence type="ECO:0000256" key="1">
    <source>
        <dbReference type="SAM" id="Phobius"/>
    </source>
</evidence>
<reference evidence="3" key="2">
    <citation type="submission" date="2023-04" db="EMBL/GenBank/DDBJ databases">
        <title>Paracnuella aquatica gen. nov., sp. nov., a member of the family Chitinophagaceae isolated from a hot spring.</title>
        <authorList>
            <person name="Wang C."/>
        </authorList>
    </citation>
    <scope>NUCLEOTIDE SEQUENCE</scope>
    <source>
        <strain evidence="3">LB-8</strain>
    </source>
</reference>
<sequence>MSIQKIDPRFTVLILLMIAAAAMRIPDAACVTPWSNFTPIGAMGLFSGAYFTKKWKAVLFSMLTLFVSDLIINIFIHEGKFGIMYNGWYVIYGIFVLICFIGNWLITTVNVKNVLAAAIVASLSHWLIADFGVWAGGGLDLRTMQPLSRNWEGLLQCYMQGLPYMKNFLAGTIIYSSILFGSFEWMKQRNTSLQLTIN</sequence>
<dbReference type="Pfam" id="PF20221">
    <property type="entry name" value="DUF6580"/>
    <property type="match status" value="1"/>
</dbReference>
<protein>
    <submittedName>
        <fullName evidence="3">Uncharacterized protein</fullName>
    </submittedName>
</protein>
<name>A0A9X2XY54_9BACT</name>
<keyword evidence="1" id="KW-1133">Transmembrane helix</keyword>